<reference evidence="3" key="2">
    <citation type="journal article" date="2023" name="BMC Genomics">
        <title>Pest status, molecular evolution, and epigenetic factors derived from the genome assembly of Frankliniella fusca, a thysanopteran phytovirus vector.</title>
        <authorList>
            <person name="Catto M.A."/>
            <person name="Labadie P.E."/>
            <person name="Jacobson A.L."/>
            <person name="Kennedy G.G."/>
            <person name="Srinivasan R."/>
            <person name="Hunt B.G."/>
        </authorList>
    </citation>
    <scope>NUCLEOTIDE SEQUENCE</scope>
    <source>
        <strain evidence="3">PL_HMW_Pooled</strain>
    </source>
</reference>
<organism evidence="3 4">
    <name type="scientific">Frankliniella fusca</name>
    <dbReference type="NCBI Taxonomy" id="407009"/>
    <lineage>
        <taxon>Eukaryota</taxon>
        <taxon>Metazoa</taxon>
        <taxon>Ecdysozoa</taxon>
        <taxon>Arthropoda</taxon>
        <taxon>Hexapoda</taxon>
        <taxon>Insecta</taxon>
        <taxon>Pterygota</taxon>
        <taxon>Neoptera</taxon>
        <taxon>Paraneoptera</taxon>
        <taxon>Thysanoptera</taxon>
        <taxon>Terebrantia</taxon>
        <taxon>Thripoidea</taxon>
        <taxon>Thripidae</taxon>
        <taxon>Frankliniella</taxon>
    </lineage>
</organism>
<feature type="domain" description="MAM" evidence="2">
    <location>
        <begin position="265"/>
        <end position="406"/>
    </location>
</feature>
<gene>
    <name evidence="3" type="ORF">KUF71_020972</name>
</gene>
<dbReference type="CDD" id="cd06263">
    <property type="entry name" value="MAM"/>
    <property type="match status" value="4"/>
</dbReference>
<dbReference type="GO" id="GO:0016020">
    <property type="term" value="C:membrane"/>
    <property type="evidence" value="ECO:0007669"/>
    <property type="project" value="InterPro"/>
</dbReference>
<dbReference type="PANTHER" id="PTHR23282:SF101">
    <property type="entry name" value="MAM DOMAIN-CONTAINING PROTEIN"/>
    <property type="match status" value="1"/>
</dbReference>
<protein>
    <submittedName>
        <fullName evidence="3">MAM and LDL-receptor class A domain-containing protein 1</fullName>
    </submittedName>
</protein>
<feature type="compositionally biased region" description="Polar residues" evidence="1">
    <location>
        <begin position="147"/>
        <end position="165"/>
    </location>
</feature>
<feature type="domain" description="MAM" evidence="2">
    <location>
        <begin position="601"/>
        <end position="769"/>
    </location>
</feature>
<keyword evidence="4" id="KW-1185">Reference proteome</keyword>
<reference evidence="3" key="1">
    <citation type="submission" date="2021-07" db="EMBL/GenBank/DDBJ databases">
        <authorList>
            <person name="Catto M.A."/>
            <person name="Jacobson A."/>
            <person name="Kennedy G."/>
            <person name="Labadie P."/>
            <person name="Hunt B.G."/>
            <person name="Srinivasan R."/>
        </authorList>
    </citation>
    <scope>NUCLEOTIDE SEQUENCE</scope>
    <source>
        <strain evidence="3">PL_HMW_Pooled</strain>
        <tissue evidence="3">Head</tissue>
    </source>
</reference>
<accession>A0AAE1LS19</accession>
<evidence type="ECO:0000313" key="3">
    <source>
        <dbReference type="EMBL" id="KAK3929988.1"/>
    </source>
</evidence>
<dbReference type="PANTHER" id="PTHR23282">
    <property type="entry name" value="APICAL ENDOSOMAL GLYCOPROTEIN PRECURSOR"/>
    <property type="match status" value="1"/>
</dbReference>
<dbReference type="Gene3D" id="2.60.120.200">
    <property type="match status" value="4"/>
</dbReference>
<dbReference type="SUPFAM" id="SSF49899">
    <property type="entry name" value="Concanavalin A-like lectins/glucanases"/>
    <property type="match status" value="4"/>
</dbReference>
<sequence length="785" mass="83719">MFPPRFDRNAPGGVRRCRSGRPQPLALAITAALAALVLAGPGPASAARLTASGGVAAGAIAGPRPVATPAPVDDSICDFGADTDPSLCDWTTRNASGSQVYVPRWEFGAGVLSNWIGGPPKDAGGGESSDKGGYAFFETSLLGSPDSRVSSTATLESNPSDTTGQEGKCLTFSYVIDGLSAAGLRVLLRPARVDGMPPAAERELWSARDSTGKQWAPAAVLYAFNTEHQIVFEGLARDASDPRRKFRGHVAVDDIALKAGAECRGHCTFEGGLCGWVNDEDDDFDWTLGRGSRNPFPRRPGDVARLSSAELDPTGADAPMCLRFWTHMYGNGVGTLSVQLADTREEGHEQVLWTLSGESGNAWYQAQVTVAAANPFRVVLVGRVGRNSLGDIAVDDVSLSQGSCPTAPQVAASSRVDCTFEVDECGWVNVAPRERRDDMDWERVSGAGQRSQLRDHTVGSDKGSLMTLERSSVQRPGSRAWLTSEKINGSSQARCLSFWYIMNEPFVDTAGPSLGSLAVLVRGLGEAAAGSPPQAVWRLYNNQGPDWKYAQVAITDTRDITLTFEGSWGSSRANGLIGIDDIAIFPGQCTTMPASAAVRQAECHFERDTCTWSNETNGIAPASWRLASLARRPASLPDKTFGAPEGYIFFDLFAPSKKGARDTARLVSSLIPASTEETLHCLTFWYAAFGVGDTAELRVVKADNSSGELVLEKVWELQSAGMDTAHPVWLPAQLPLEASQDFTLLLEGQAVNGGFAVDDITLSPGSCPIRPFSALPPKPDQDTGR</sequence>
<feature type="domain" description="MAM" evidence="2">
    <location>
        <begin position="416"/>
        <end position="591"/>
    </location>
</feature>
<dbReference type="InterPro" id="IPR051560">
    <property type="entry name" value="MAM_domain-containing"/>
</dbReference>
<dbReference type="AlphaFoldDB" id="A0AAE1LS19"/>
<proteinExistence type="predicted"/>
<dbReference type="SMART" id="SM00137">
    <property type="entry name" value="MAM"/>
    <property type="match status" value="4"/>
</dbReference>
<dbReference type="InterPro" id="IPR013320">
    <property type="entry name" value="ConA-like_dom_sf"/>
</dbReference>
<evidence type="ECO:0000256" key="1">
    <source>
        <dbReference type="SAM" id="MobiDB-lite"/>
    </source>
</evidence>
<evidence type="ECO:0000259" key="2">
    <source>
        <dbReference type="PROSITE" id="PS50060"/>
    </source>
</evidence>
<dbReference type="PROSITE" id="PS50060">
    <property type="entry name" value="MAM_2"/>
    <property type="match status" value="4"/>
</dbReference>
<feature type="region of interest" description="Disordered" evidence="1">
    <location>
        <begin position="145"/>
        <end position="165"/>
    </location>
</feature>
<evidence type="ECO:0000313" key="4">
    <source>
        <dbReference type="Proteomes" id="UP001219518"/>
    </source>
</evidence>
<dbReference type="InterPro" id="IPR000998">
    <property type="entry name" value="MAM_dom"/>
</dbReference>
<name>A0AAE1LS19_9NEOP</name>
<dbReference type="Proteomes" id="UP001219518">
    <property type="component" value="Unassembled WGS sequence"/>
</dbReference>
<dbReference type="Pfam" id="PF00629">
    <property type="entry name" value="MAM"/>
    <property type="match status" value="4"/>
</dbReference>
<dbReference type="EMBL" id="JAHWGI010001407">
    <property type="protein sequence ID" value="KAK3929988.1"/>
    <property type="molecule type" value="Genomic_DNA"/>
</dbReference>
<feature type="domain" description="MAM" evidence="2">
    <location>
        <begin position="75"/>
        <end position="265"/>
    </location>
</feature>
<comment type="caution">
    <text evidence="3">The sequence shown here is derived from an EMBL/GenBank/DDBJ whole genome shotgun (WGS) entry which is preliminary data.</text>
</comment>